<sequence length="158" mass="17385">ILCRQPHLDEEIFNQLVEKAKGEGYDVSKLRKTPQSDTPPEQEGPEDTKGNEPLVIARGGFSGLFPEGSPDAIGMSQDISIFLCNLQLSKDGGAFCVTGVTIDNATTIATFDPQQKVYNIDGRDVHGHFATDYMGAQIDQNISCESYIKLHFFHSFLC</sequence>
<dbReference type="Pfam" id="PF08212">
    <property type="entry name" value="Lipocalin_2"/>
    <property type="match status" value="1"/>
</dbReference>
<dbReference type="Proteomes" id="UP000236291">
    <property type="component" value="Unassembled WGS sequence"/>
</dbReference>
<evidence type="ECO:0000259" key="6">
    <source>
        <dbReference type="Pfam" id="PF08212"/>
    </source>
</evidence>
<dbReference type="PANTHER" id="PTHR43620">
    <property type="entry name" value="GLYCEROPHOSPHORYL DIESTER PHOSPHODIESTERASE"/>
    <property type="match status" value="1"/>
</dbReference>
<dbReference type="SUPFAM" id="SSF51695">
    <property type="entry name" value="PLC-like phosphodiesterases"/>
    <property type="match status" value="1"/>
</dbReference>
<proteinExistence type="predicted"/>
<accession>A0A2K3L6H8</accession>
<comment type="caution">
    <text evidence="7">The sequence shown here is derived from an EMBL/GenBank/DDBJ whole genome shotgun (WGS) entry which is preliminary data.</text>
</comment>
<gene>
    <name evidence="7" type="ORF">L195_g030057</name>
</gene>
<reference evidence="7 8" key="2">
    <citation type="journal article" date="2017" name="Front. Plant Sci.">
        <title>Gene Classification and Mining of Molecular Markers Useful in Red Clover (Trifolium pratense) Breeding.</title>
        <authorList>
            <person name="Istvanek J."/>
            <person name="Dluhosova J."/>
            <person name="Dluhos P."/>
            <person name="Patkova L."/>
            <person name="Nedelnik J."/>
            <person name="Repkova J."/>
        </authorList>
    </citation>
    <scope>NUCLEOTIDE SEQUENCE [LARGE SCALE GENOMIC DNA]</scope>
    <source>
        <strain evidence="8">cv. Tatra</strain>
        <tissue evidence="7">Young leaves</tissue>
    </source>
</reference>
<name>A0A2K3L6H8_TRIPR</name>
<dbReference type="Gene3D" id="2.40.128.20">
    <property type="match status" value="1"/>
</dbReference>
<dbReference type="EMBL" id="ASHM01027085">
    <property type="protein sequence ID" value="PNX74142.1"/>
    <property type="molecule type" value="Genomic_DNA"/>
</dbReference>
<dbReference type="SUPFAM" id="SSF50814">
    <property type="entry name" value="Lipocalins"/>
    <property type="match status" value="1"/>
</dbReference>
<dbReference type="InterPro" id="IPR000566">
    <property type="entry name" value="Lipocln_cytosolic_FA-bd_dom"/>
</dbReference>
<organism evidence="7 8">
    <name type="scientific">Trifolium pratense</name>
    <name type="common">Red clover</name>
    <dbReference type="NCBI Taxonomy" id="57577"/>
    <lineage>
        <taxon>Eukaryota</taxon>
        <taxon>Viridiplantae</taxon>
        <taxon>Streptophyta</taxon>
        <taxon>Embryophyta</taxon>
        <taxon>Tracheophyta</taxon>
        <taxon>Spermatophyta</taxon>
        <taxon>Magnoliopsida</taxon>
        <taxon>eudicotyledons</taxon>
        <taxon>Gunneridae</taxon>
        <taxon>Pentapetalae</taxon>
        <taxon>rosids</taxon>
        <taxon>fabids</taxon>
        <taxon>Fabales</taxon>
        <taxon>Fabaceae</taxon>
        <taxon>Papilionoideae</taxon>
        <taxon>50 kb inversion clade</taxon>
        <taxon>NPAAA clade</taxon>
        <taxon>Hologalegina</taxon>
        <taxon>IRL clade</taxon>
        <taxon>Trifolieae</taxon>
        <taxon>Trifolium</taxon>
    </lineage>
</organism>
<dbReference type="PANTHER" id="PTHR43620:SF44">
    <property type="entry name" value="GLYCEROPHOSPHODIESTER PHOSPHODIESTERASE GDPDL6-RELATED"/>
    <property type="match status" value="1"/>
</dbReference>
<dbReference type="InterPro" id="IPR017946">
    <property type="entry name" value="PLC-like_Pdiesterase_TIM-brl"/>
</dbReference>
<feature type="region of interest" description="Disordered" evidence="5">
    <location>
        <begin position="25"/>
        <end position="52"/>
    </location>
</feature>
<reference evidence="7 8" key="1">
    <citation type="journal article" date="2014" name="Am. J. Bot.">
        <title>Genome assembly and annotation for red clover (Trifolium pratense; Fabaceae).</title>
        <authorList>
            <person name="Istvanek J."/>
            <person name="Jaros M."/>
            <person name="Krenek A."/>
            <person name="Repkova J."/>
        </authorList>
    </citation>
    <scope>NUCLEOTIDE SEQUENCE [LARGE SCALE GENOMIC DNA]</scope>
    <source>
        <strain evidence="8">cv. Tatra</strain>
        <tissue evidence="7">Young leaves</tissue>
    </source>
</reference>
<dbReference type="GO" id="GO:0006071">
    <property type="term" value="P:glycerol metabolic process"/>
    <property type="evidence" value="ECO:0007669"/>
    <property type="project" value="UniProtKB-KW"/>
</dbReference>
<feature type="non-terminal residue" evidence="7">
    <location>
        <position position="1"/>
    </location>
</feature>
<evidence type="ECO:0000313" key="8">
    <source>
        <dbReference type="Proteomes" id="UP000236291"/>
    </source>
</evidence>
<dbReference type="STRING" id="57577.A0A2K3L6H8"/>
<dbReference type="AlphaFoldDB" id="A0A2K3L6H8"/>
<dbReference type="InterPro" id="IPR012674">
    <property type="entry name" value="Calycin"/>
</dbReference>
<evidence type="ECO:0000256" key="2">
    <source>
        <dbReference type="ARBA" id="ARBA00022798"/>
    </source>
</evidence>
<evidence type="ECO:0000256" key="1">
    <source>
        <dbReference type="ARBA" id="ARBA00012247"/>
    </source>
</evidence>
<dbReference type="GO" id="GO:0008889">
    <property type="term" value="F:glycerophosphodiester phosphodiesterase activity"/>
    <property type="evidence" value="ECO:0007669"/>
    <property type="project" value="UniProtKB-EC"/>
</dbReference>
<keyword evidence="2" id="KW-0319">Glycerol metabolism</keyword>
<evidence type="ECO:0000256" key="4">
    <source>
        <dbReference type="ARBA" id="ARBA00047512"/>
    </source>
</evidence>
<dbReference type="GO" id="GO:0006629">
    <property type="term" value="P:lipid metabolic process"/>
    <property type="evidence" value="ECO:0007669"/>
    <property type="project" value="InterPro"/>
</dbReference>
<feature type="domain" description="Lipocalin/cytosolic fatty-acid binding" evidence="6">
    <location>
        <begin position="1"/>
        <end position="35"/>
    </location>
</feature>
<dbReference type="EC" id="3.1.4.46" evidence="1"/>
<evidence type="ECO:0000313" key="7">
    <source>
        <dbReference type="EMBL" id="PNX74142.1"/>
    </source>
</evidence>
<dbReference type="Gene3D" id="3.20.20.190">
    <property type="entry name" value="Phosphatidylinositol (PI) phosphodiesterase"/>
    <property type="match status" value="1"/>
</dbReference>
<evidence type="ECO:0000256" key="3">
    <source>
        <dbReference type="ARBA" id="ARBA00022801"/>
    </source>
</evidence>
<keyword evidence="3" id="KW-0378">Hydrolase</keyword>
<evidence type="ECO:0000256" key="5">
    <source>
        <dbReference type="SAM" id="MobiDB-lite"/>
    </source>
</evidence>
<protein>
    <recommendedName>
        <fullName evidence="1">glycerophosphodiester phosphodiesterase</fullName>
        <ecNumber evidence="1">3.1.4.46</ecNumber>
    </recommendedName>
</protein>
<comment type="catalytic activity">
    <reaction evidence="4">
        <text>a sn-glycero-3-phosphodiester + H2O = an alcohol + sn-glycerol 3-phosphate + H(+)</text>
        <dbReference type="Rhea" id="RHEA:12969"/>
        <dbReference type="ChEBI" id="CHEBI:15377"/>
        <dbReference type="ChEBI" id="CHEBI:15378"/>
        <dbReference type="ChEBI" id="CHEBI:30879"/>
        <dbReference type="ChEBI" id="CHEBI:57597"/>
        <dbReference type="ChEBI" id="CHEBI:83408"/>
        <dbReference type="EC" id="3.1.4.46"/>
    </reaction>
</comment>